<name>A0AAE0Y9W5_9GAST</name>
<sequence length="126" mass="13826">MKYFCPQTLSGDSHKAWSGGRRLLSPSEPAVSTLADCLSVEPLQVINPVRKSSPVSTHCLVAVLPASRPAAVSIRKIIEVVTACRLPLPLSNVLSSKGPYHSASKLCENRLEIGKWPRHRYMHVRS</sequence>
<keyword evidence="2" id="KW-1185">Reference proteome</keyword>
<gene>
    <name evidence="1" type="ORF">RRG08_039639</name>
</gene>
<dbReference type="AlphaFoldDB" id="A0AAE0Y9W5"/>
<dbReference type="Proteomes" id="UP001283361">
    <property type="component" value="Unassembled WGS sequence"/>
</dbReference>
<comment type="caution">
    <text evidence="1">The sequence shown here is derived from an EMBL/GenBank/DDBJ whole genome shotgun (WGS) entry which is preliminary data.</text>
</comment>
<evidence type="ECO:0000313" key="2">
    <source>
        <dbReference type="Proteomes" id="UP001283361"/>
    </source>
</evidence>
<proteinExistence type="predicted"/>
<evidence type="ECO:0000313" key="1">
    <source>
        <dbReference type="EMBL" id="KAK3738228.1"/>
    </source>
</evidence>
<organism evidence="1 2">
    <name type="scientific">Elysia crispata</name>
    <name type="common">lettuce slug</name>
    <dbReference type="NCBI Taxonomy" id="231223"/>
    <lineage>
        <taxon>Eukaryota</taxon>
        <taxon>Metazoa</taxon>
        <taxon>Spiralia</taxon>
        <taxon>Lophotrochozoa</taxon>
        <taxon>Mollusca</taxon>
        <taxon>Gastropoda</taxon>
        <taxon>Heterobranchia</taxon>
        <taxon>Euthyneura</taxon>
        <taxon>Panpulmonata</taxon>
        <taxon>Sacoglossa</taxon>
        <taxon>Placobranchoidea</taxon>
        <taxon>Plakobranchidae</taxon>
        <taxon>Elysia</taxon>
    </lineage>
</organism>
<protein>
    <submittedName>
        <fullName evidence="1">Uncharacterized protein</fullName>
    </submittedName>
</protein>
<dbReference type="EMBL" id="JAWDGP010006599">
    <property type="protein sequence ID" value="KAK3738228.1"/>
    <property type="molecule type" value="Genomic_DNA"/>
</dbReference>
<reference evidence="1" key="1">
    <citation type="journal article" date="2023" name="G3 (Bethesda)">
        <title>A reference genome for the long-term kleptoplast-retaining sea slug Elysia crispata morphotype clarki.</title>
        <authorList>
            <person name="Eastman K.E."/>
            <person name="Pendleton A.L."/>
            <person name="Shaikh M.A."/>
            <person name="Suttiyut T."/>
            <person name="Ogas R."/>
            <person name="Tomko P."/>
            <person name="Gavelis G."/>
            <person name="Widhalm J.R."/>
            <person name="Wisecaver J.H."/>
        </authorList>
    </citation>
    <scope>NUCLEOTIDE SEQUENCE</scope>
    <source>
        <strain evidence="1">ECLA1</strain>
    </source>
</reference>
<accession>A0AAE0Y9W5</accession>